<keyword evidence="1" id="KW-0472">Membrane</keyword>
<accession>A0A7J9MZM7</accession>
<keyword evidence="1" id="KW-0812">Transmembrane</keyword>
<feature type="transmembrane region" description="Helical" evidence="1">
    <location>
        <begin position="12"/>
        <end position="29"/>
    </location>
</feature>
<protein>
    <submittedName>
        <fullName evidence="2">Uncharacterized protein</fullName>
    </submittedName>
</protein>
<proteinExistence type="predicted"/>
<evidence type="ECO:0000313" key="2">
    <source>
        <dbReference type="EMBL" id="MBA0876555.1"/>
    </source>
</evidence>
<keyword evidence="1" id="KW-1133">Transmembrane helix</keyword>
<organism evidence="2 3">
    <name type="scientific">Gossypium schwendimanii</name>
    <name type="common">Cotton</name>
    <dbReference type="NCBI Taxonomy" id="34291"/>
    <lineage>
        <taxon>Eukaryota</taxon>
        <taxon>Viridiplantae</taxon>
        <taxon>Streptophyta</taxon>
        <taxon>Embryophyta</taxon>
        <taxon>Tracheophyta</taxon>
        <taxon>Spermatophyta</taxon>
        <taxon>Magnoliopsida</taxon>
        <taxon>eudicotyledons</taxon>
        <taxon>Gunneridae</taxon>
        <taxon>Pentapetalae</taxon>
        <taxon>rosids</taxon>
        <taxon>malvids</taxon>
        <taxon>Malvales</taxon>
        <taxon>Malvaceae</taxon>
        <taxon>Malvoideae</taxon>
        <taxon>Gossypium</taxon>
    </lineage>
</organism>
<evidence type="ECO:0000256" key="1">
    <source>
        <dbReference type="SAM" id="Phobius"/>
    </source>
</evidence>
<name>A0A7J9MZM7_GOSSC</name>
<gene>
    <name evidence="2" type="ORF">Goshw_024876</name>
</gene>
<dbReference type="EMBL" id="JABFAF010265277">
    <property type="protein sequence ID" value="MBA0876555.1"/>
    <property type="molecule type" value="Genomic_DNA"/>
</dbReference>
<keyword evidence="3" id="KW-1185">Reference proteome</keyword>
<sequence length="33" mass="3922">MCQYMTEMNLFTVVMLMVEVILIPLRFLLKMLG</sequence>
<dbReference type="Proteomes" id="UP000593576">
    <property type="component" value="Unassembled WGS sequence"/>
</dbReference>
<dbReference type="AlphaFoldDB" id="A0A7J9MZM7"/>
<feature type="non-terminal residue" evidence="2">
    <location>
        <position position="33"/>
    </location>
</feature>
<evidence type="ECO:0000313" key="3">
    <source>
        <dbReference type="Proteomes" id="UP000593576"/>
    </source>
</evidence>
<reference evidence="2 3" key="1">
    <citation type="journal article" date="2019" name="Genome Biol. Evol.">
        <title>Insights into the evolution of the New World diploid cottons (Gossypium, subgenus Houzingenia) based on genome sequencing.</title>
        <authorList>
            <person name="Grover C.E."/>
            <person name="Arick M.A. 2nd"/>
            <person name="Thrash A."/>
            <person name="Conover J.L."/>
            <person name="Sanders W.S."/>
            <person name="Peterson D.G."/>
            <person name="Frelichowski J.E."/>
            <person name="Scheffler J.A."/>
            <person name="Scheffler B.E."/>
            <person name="Wendel J.F."/>
        </authorList>
    </citation>
    <scope>NUCLEOTIDE SEQUENCE [LARGE SCALE GENOMIC DNA]</scope>
    <source>
        <strain evidence="2">1</strain>
        <tissue evidence="2">Leaf</tissue>
    </source>
</reference>
<comment type="caution">
    <text evidence="2">The sequence shown here is derived from an EMBL/GenBank/DDBJ whole genome shotgun (WGS) entry which is preliminary data.</text>
</comment>